<sequence>MTQAGVAPGEPIVVVGHSAGGIVAANLAADPGLAVVGAVSLGGPVVQVDTGGTPMVSVTHPEDLVPATGGAGRPVADRIDVQRSLGEVRAREGAPLPAHALTEYRVTAELIDESDDARLVAFRGIVDDLTRGEVPETTHWTGTRVPAEEVAGSGGGGV</sequence>
<keyword evidence="3" id="KW-1185">Reference proteome</keyword>
<evidence type="ECO:0000259" key="1">
    <source>
        <dbReference type="Pfam" id="PF12697"/>
    </source>
</evidence>
<protein>
    <recommendedName>
        <fullName evidence="1">AB hydrolase-1 domain-containing protein</fullName>
    </recommendedName>
</protein>
<organism evidence="2 3">
    <name type="scientific">Agromyces marinus</name>
    <dbReference type="NCBI Taxonomy" id="1389020"/>
    <lineage>
        <taxon>Bacteria</taxon>
        <taxon>Bacillati</taxon>
        <taxon>Actinomycetota</taxon>
        <taxon>Actinomycetes</taxon>
        <taxon>Micrococcales</taxon>
        <taxon>Microbacteriaceae</taxon>
        <taxon>Agromyces</taxon>
    </lineage>
</organism>
<dbReference type="Proteomes" id="UP001321477">
    <property type="component" value="Chromosome"/>
</dbReference>
<accession>A0ABM8H1Z5</accession>
<dbReference type="Gene3D" id="3.40.50.1820">
    <property type="entry name" value="alpha/beta hydrolase"/>
    <property type="match status" value="1"/>
</dbReference>
<feature type="domain" description="AB hydrolase-1" evidence="1">
    <location>
        <begin position="8"/>
        <end position="141"/>
    </location>
</feature>
<dbReference type="Pfam" id="PF12697">
    <property type="entry name" value="Abhydrolase_6"/>
    <property type="match status" value="1"/>
</dbReference>
<name>A0ABM8H1Z5_9MICO</name>
<reference evidence="3" key="1">
    <citation type="journal article" date="2019" name="Int. J. Syst. Evol. Microbiol.">
        <title>The Global Catalogue of Microorganisms (GCM) 10K type strain sequencing project: providing services to taxonomists for standard genome sequencing and annotation.</title>
        <authorList>
            <consortium name="The Broad Institute Genomics Platform"/>
            <consortium name="The Broad Institute Genome Sequencing Center for Infectious Disease"/>
            <person name="Wu L."/>
            <person name="Ma J."/>
        </authorList>
    </citation>
    <scope>NUCLEOTIDE SEQUENCE [LARGE SCALE GENOMIC DNA]</scope>
    <source>
        <strain evidence="3">NBRC 109019</strain>
    </source>
</reference>
<dbReference type="SUPFAM" id="SSF53474">
    <property type="entry name" value="alpha/beta-Hydrolases"/>
    <property type="match status" value="1"/>
</dbReference>
<dbReference type="RefSeq" id="WP_350227201.1">
    <property type="nucleotide sequence ID" value="NZ_AP027734.1"/>
</dbReference>
<evidence type="ECO:0000313" key="3">
    <source>
        <dbReference type="Proteomes" id="UP001321477"/>
    </source>
</evidence>
<dbReference type="InterPro" id="IPR029058">
    <property type="entry name" value="AB_hydrolase_fold"/>
</dbReference>
<dbReference type="InterPro" id="IPR000073">
    <property type="entry name" value="AB_hydrolase_1"/>
</dbReference>
<evidence type="ECO:0000313" key="2">
    <source>
        <dbReference type="EMBL" id="BDZ54811.1"/>
    </source>
</evidence>
<proteinExistence type="predicted"/>
<dbReference type="EMBL" id="AP027734">
    <property type="protein sequence ID" value="BDZ54811.1"/>
    <property type="molecule type" value="Genomic_DNA"/>
</dbReference>
<gene>
    <name evidence="2" type="ORF">GCM10025870_18840</name>
</gene>